<dbReference type="Proteomes" id="UP000433788">
    <property type="component" value="Unassembled WGS sequence"/>
</dbReference>
<organism evidence="1 2">
    <name type="scientific">Spiribacter salilacus</name>
    <dbReference type="NCBI Taxonomy" id="2664894"/>
    <lineage>
        <taxon>Bacteria</taxon>
        <taxon>Pseudomonadati</taxon>
        <taxon>Pseudomonadota</taxon>
        <taxon>Gammaproteobacteria</taxon>
        <taxon>Chromatiales</taxon>
        <taxon>Ectothiorhodospiraceae</taxon>
        <taxon>Spiribacter</taxon>
    </lineage>
</organism>
<accession>A0A6N7QMB1</accession>
<dbReference type="AlphaFoldDB" id="A0A6N7QMB1"/>
<proteinExistence type="predicted"/>
<reference evidence="1 2" key="1">
    <citation type="submission" date="2019-11" db="EMBL/GenBank/DDBJ databases">
        <authorList>
            <person name="Zhang X.Y."/>
        </authorList>
    </citation>
    <scope>NUCLEOTIDE SEQUENCE [LARGE SCALE GENOMIC DNA]</scope>
    <source>
        <strain evidence="1 2">C176</strain>
    </source>
</reference>
<sequence>MSGFLKSLRTRLEARRQRHAEMRSYLKSAQPPEPVLTGTGRDYSVMSENDRALKVHLPEAVHVALSELCEKHDSNFSTLIRHVLFIYLYGRYDLIALLERGKGQFDITDRASGHFMRVSNADNRTADLGKNDHDIKTWIPSQMYADLKQAADNKSIPLSVFVREVIITYLFGHQALPERESAGGGEA</sequence>
<evidence type="ECO:0000313" key="1">
    <source>
        <dbReference type="EMBL" id="MRH77645.1"/>
    </source>
</evidence>
<gene>
    <name evidence="1" type="ORF">GH984_02890</name>
</gene>
<evidence type="ECO:0008006" key="3">
    <source>
        <dbReference type="Google" id="ProtNLM"/>
    </source>
</evidence>
<name>A0A6N7QMB1_9GAMM</name>
<protein>
    <recommendedName>
        <fullName evidence="3">Ribbon-helix-helix protein, CopG family</fullName>
    </recommendedName>
</protein>
<keyword evidence="2" id="KW-1185">Reference proteome</keyword>
<dbReference type="EMBL" id="WJPP01000001">
    <property type="protein sequence ID" value="MRH77645.1"/>
    <property type="molecule type" value="Genomic_DNA"/>
</dbReference>
<evidence type="ECO:0000313" key="2">
    <source>
        <dbReference type="Proteomes" id="UP000433788"/>
    </source>
</evidence>
<comment type="caution">
    <text evidence="1">The sequence shown here is derived from an EMBL/GenBank/DDBJ whole genome shotgun (WGS) entry which is preliminary data.</text>
</comment>
<dbReference type="RefSeq" id="WP_153718681.1">
    <property type="nucleotide sequence ID" value="NZ_WJPP01000001.1"/>
</dbReference>